<dbReference type="EMBL" id="CM042051">
    <property type="protein sequence ID" value="KAI3730003.1"/>
    <property type="molecule type" value="Genomic_DNA"/>
</dbReference>
<evidence type="ECO:0000313" key="2">
    <source>
        <dbReference type="Proteomes" id="UP001055879"/>
    </source>
</evidence>
<keyword evidence="2" id="KW-1185">Reference proteome</keyword>
<comment type="caution">
    <text evidence="1">The sequence shown here is derived from an EMBL/GenBank/DDBJ whole genome shotgun (WGS) entry which is preliminary data.</text>
</comment>
<organism evidence="1 2">
    <name type="scientific">Arctium lappa</name>
    <name type="common">Greater burdock</name>
    <name type="synonym">Lappa major</name>
    <dbReference type="NCBI Taxonomy" id="4217"/>
    <lineage>
        <taxon>Eukaryota</taxon>
        <taxon>Viridiplantae</taxon>
        <taxon>Streptophyta</taxon>
        <taxon>Embryophyta</taxon>
        <taxon>Tracheophyta</taxon>
        <taxon>Spermatophyta</taxon>
        <taxon>Magnoliopsida</taxon>
        <taxon>eudicotyledons</taxon>
        <taxon>Gunneridae</taxon>
        <taxon>Pentapetalae</taxon>
        <taxon>asterids</taxon>
        <taxon>campanulids</taxon>
        <taxon>Asterales</taxon>
        <taxon>Asteraceae</taxon>
        <taxon>Carduoideae</taxon>
        <taxon>Cardueae</taxon>
        <taxon>Arctiinae</taxon>
        <taxon>Arctium</taxon>
    </lineage>
</organism>
<reference evidence="2" key="1">
    <citation type="journal article" date="2022" name="Mol. Ecol. Resour.">
        <title>The genomes of chicory, endive, great burdock and yacon provide insights into Asteraceae palaeo-polyploidization history and plant inulin production.</title>
        <authorList>
            <person name="Fan W."/>
            <person name="Wang S."/>
            <person name="Wang H."/>
            <person name="Wang A."/>
            <person name="Jiang F."/>
            <person name="Liu H."/>
            <person name="Zhao H."/>
            <person name="Xu D."/>
            <person name="Zhang Y."/>
        </authorList>
    </citation>
    <scope>NUCLEOTIDE SEQUENCE [LARGE SCALE GENOMIC DNA]</scope>
    <source>
        <strain evidence="2">cv. Niubang</strain>
    </source>
</reference>
<name>A0ACB9C703_ARCLA</name>
<dbReference type="Proteomes" id="UP001055879">
    <property type="component" value="Linkage Group LG05"/>
</dbReference>
<proteinExistence type="predicted"/>
<protein>
    <submittedName>
        <fullName evidence="1">Uncharacterized protein</fullName>
    </submittedName>
</protein>
<reference evidence="1 2" key="2">
    <citation type="journal article" date="2022" name="Mol. Ecol. Resour.">
        <title>The genomes of chicory, endive, great burdock and yacon provide insights into Asteraceae paleo-polyploidization history and plant inulin production.</title>
        <authorList>
            <person name="Fan W."/>
            <person name="Wang S."/>
            <person name="Wang H."/>
            <person name="Wang A."/>
            <person name="Jiang F."/>
            <person name="Liu H."/>
            <person name="Zhao H."/>
            <person name="Xu D."/>
            <person name="Zhang Y."/>
        </authorList>
    </citation>
    <scope>NUCLEOTIDE SEQUENCE [LARGE SCALE GENOMIC DNA]</scope>
    <source>
        <strain evidence="2">cv. Niubang</strain>
    </source>
</reference>
<accession>A0ACB9C703</accession>
<gene>
    <name evidence="1" type="ORF">L6452_18678</name>
</gene>
<evidence type="ECO:0000313" key="1">
    <source>
        <dbReference type="EMBL" id="KAI3730003.1"/>
    </source>
</evidence>
<sequence>MMHPNRGLKSKWCVPGLVSSVYKPGPSSLPPASSPNSNTSVRPIPPQLRLSPTIGCRFHSFLPSFQIK</sequence>